<accession>A0A834IG98</accession>
<dbReference type="InterPro" id="IPR001747">
    <property type="entry name" value="Vitellogenin_N"/>
</dbReference>
<organism evidence="7 8">
    <name type="scientific">Rhynchophorus ferrugineus</name>
    <name type="common">Red palm weevil</name>
    <name type="synonym">Curculio ferrugineus</name>
    <dbReference type="NCBI Taxonomy" id="354439"/>
    <lineage>
        <taxon>Eukaryota</taxon>
        <taxon>Metazoa</taxon>
        <taxon>Ecdysozoa</taxon>
        <taxon>Arthropoda</taxon>
        <taxon>Hexapoda</taxon>
        <taxon>Insecta</taxon>
        <taxon>Pterygota</taxon>
        <taxon>Neoptera</taxon>
        <taxon>Endopterygota</taxon>
        <taxon>Coleoptera</taxon>
        <taxon>Polyphaga</taxon>
        <taxon>Cucujiformia</taxon>
        <taxon>Curculionidae</taxon>
        <taxon>Dryophthorinae</taxon>
        <taxon>Rhynchophorus</taxon>
    </lineage>
</organism>
<name>A0A834IG98_RHYFE</name>
<dbReference type="Pfam" id="PF01347">
    <property type="entry name" value="Vitellogenin_N"/>
    <property type="match status" value="1"/>
</dbReference>
<evidence type="ECO:0000256" key="4">
    <source>
        <dbReference type="SAM" id="SignalP"/>
    </source>
</evidence>
<dbReference type="Gene3D" id="2.20.50.20">
    <property type="entry name" value="Lipovitellin. Chain A, domain 3"/>
    <property type="match status" value="1"/>
</dbReference>
<dbReference type="InterPro" id="IPR001846">
    <property type="entry name" value="VWF_type-D"/>
</dbReference>
<keyword evidence="2" id="KW-0325">Glycoprotein</keyword>
<dbReference type="OrthoDB" id="6484170at2759"/>
<dbReference type="SMART" id="SM00216">
    <property type="entry name" value="VWD"/>
    <property type="match status" value="1"/>
</dbReference>
<evidence type="ECO:0000313" key="8">
    <source>
        <dbReference type="Proteomes" id="UP000625711"/>
    </source>
</evidence>
<dbReference type="InterPro" id="IPR015816">
    <property type="entry name" value="Vitellinogen_b-sht_N"/>
</dbReference>
<evidence type="ECO:0000256" key="2">
    <source>
        <dbReference type="ARBA" id="ARBA00023180"/>
    </source>
</evidence>
<dbReference type="Pfam" id="PF00094">
    <property type="entry name" value="VWD"/>
    <property type="match status" value="1"/>
</dbReference>
<feature type="chain" id="PRO_5032715157" description="Apolipophorins" evidence="4">
    <location>
        <begin position="29"/>
        <end position="3324"/>
    </location>
</feature>
<dbReference type="Gene3D" id="1.25.10.20">
    <property type="entry name" value="Vitellinogen, superhelical"/>
    <property type="match status" value="1"/>
</dbReference>
<reference evidence="7" key="1">
    <citation type="submission" date="2020-08" db="EMBL/GenBank/DDBJ databases">
        <title>Genome sequencing and assembly of the red palm weevil Rhynchophorus ferrugineus.</title>
        <authorList>
            <person name="Dias G.B."/>
            <person name="Bergman C.M."/>
            <person name="Manee M."/>
        </authorList>
    </citation>
    <scope>NUCLEOTIDE SEQUENCE</scope>
    <source>
        <strain evidence="7">AA-2017</strain>
        <tissue evidence="7">Whole larva</tissue>
    </source>
</reference>
<protein>
    <recommendedName>
        <fullName evidence="9">Apolipophorins</fullName>
    </recommendedName>
</protein>
<dbReference type="Gene3D" id="2.20.80.10">
    <property type="entry name" value="Lipovitellin-phosvitin complex, chain A, domain 4"/>
    <property type="match status" value="1"/>
</dbReference>
<feature type="signal peptide" evidence="4">
    <location>
        <begin position="1"/>
        <end position="28"/>
    </location>
</feature>
<feature type="domain" description="VWFD" evidence="6">
    <location>
        <begin position="2766"/>
        <end position="2930"/>
    </location>
</feature>
<evidence type="ECO:0000259" key="5">
    <source>
        <dbReference type="PROSITE" id="PS51211"/>
    </source>
</evidence>
<dbReference type="InterPro" id="IPR011030">
    <property type="entry name" value="Lipovitellin_superhlx_dom"/>
</dbReference>
<dbReference type="PANTHER" id="PTHR23345">
    <property type="entry name" value="VITELLOGENIN-RELATED"/>
    <property type="match status" value="1"/>
</dbReference>
<dbReference type="SUPFAM" id="SSF56968">
    <property type="entry name" value="Lipovitellin-phosvitin complex, beta-sheet shell regions"/>
    <property type="match status" value="2"/>
</dbReference>
<evidence type="ECO:0000313" key="7">
    <source>
        <dbReference type="EMBL" id="KAF7279304.1"/>
    </source>
</evidence>
<dbReference type="InterPro" id="IPR050733">
    <property type="entry name" value="Vitellogenin/Apolipophorin"/>
</dbReference>
<sequence length="3324" mass="367193">MDGSDQRLRGPSLVLVFFLVLVFGHVQSGDVCQSGCKGAASTFKYLPGTTYKYNYDGKIVISLSSAPGETTSTEVKAEVLLSQLGDCNQLLRLNNVQIINANGKKVGTIPDIDKPIRVNFNDGELSDSICVVPGDNQNSINVKRAIASILQASVKSQYETDVFGRCPTQVTTQKEGNLKIIQKTRNLNKCAFRENIQQAYLTTAFNLNSEFKSSPLLKGDYQSVLKLKNGVVDQATVTENYLFIPFSVGQSGAKAQITSKLQLAGTSKESPQAPVSQPRSIIFEAPHPVVAPACSVHTIINAIKEVAKEVQQVVSDKTASQFINLLKVIRVSKKEDLLAAYNQVKSGVGVGDKDAAVRIYLDGLLRSGNGESVEALLELLKKNELNEEDSIIALFGLNVVNHATESSVASATQLLNNPKLPRQAYLGIGNLAGQFCRQHDCENNAGAKALLDKLASKLSTKITTKDQENDVIFSLKALKNVKFLTDNILQKLVAVAQNKNALNRVRVAALEAYTADACKAKLRDSALQILQDIQQDTEIRIKAYLAVARCPNAKAGNVIKALLEKEPSIQVGGFISSHVRSLQVSTNPDKALAKKFFNFTPKKRFHIDPRRYSFNSDVSYAVDSLGLGASSEANVIYSQNSWLPRSSSLNLTAQLFGHEINFLELETRQENLDKVIEHYLGPNGLLKNARRKEFATKTTSTFNTLKEYIDGKVKQTFQRTKRDVSKTELDAIAKKVLVKASELSKDLDVDFTLKTFGAELFFLNINQNTDSLTPEGFIDNAFEKLTQGLDKLKNFQETIRENVLLLDAQIDYPTSLGFPLRLAAEGAANIQVQLQGSIDLRKIISNPENGELSIKAVPSVNIEVTGRLSLDAFIIENGLKVITTLHSANGADIKLSWDKNTGFELKYGLPVNEQKLISVNHEIVFQTREPAKAEEKKLLKLSQVKDFSICVDQLSPFTGLSLCIELNGPTTDKNIPTLPFPLSGHAKLDVSIENDDASAFVLKHTYDKSRGSFVIDTINKSGGKKASLELQGEYAPEKYLRASATWPGESAVAELKYISNHVEHSLLAKYNYGKNEYLAKFGVSVSGSPQQKVFRPIIDVRTPSGQQVLPAKIEGQIVVQTSGNDVKYNFQNIKFTIEPQKQYEINGYVGKAGDSYSTDLKVASGQDSISVKGQIAKSGDEFTYDATVQNSVNPKANIHLKGKLKGQIQNFQSSLTLIHGPDLNAQDTILILKNSYASHYNTPQDYKLKTENSASYPLMKFNGKFDFEESPKNLEYDVRVEVGDIKVGTEFDLKIDEKTEGDYDLEFDIWGLENKLEVQSKRKVLLNDESKIYEKVVINGQKVELDGKVKHAILSHSLNVGGDLTLKISSQPSPYKISTSLKASREELDSFLKINCGSEAIIDAYLKARPGLDASGSIKLNIKDVLRVDGSLQSSKGSGKGDILIELPKGNVKVKADTVFHIILSERFDVSVTVYPHLIKNPQSKIFFSTKNQYSENHINSENKLDAFDTPIELILKASDSGDSQNGKDSGEIKLTVLDKCVILKGDSAVQTNKKLESGHAQVSFSYLNSKSDPGVTLTSKATWRDTDVEEGTIDGDLTFTFEDQKGLALTVQFALKGTSPGDKEIYTFTNKVIPRKYDPFTLIVSFNGNDDVATYEITSSYGAGNTAIVKGSYDTKSDTKLSGDFSTQIQTTLKSLRTLNIDLKVLLLTPDGKTKPTEFSGHTIILAQSESATIVNINTEGKFKVGEDEGTVTANLRLGSLEPIGISSNYKSEKNKDTGDLALTYGDRYLKLKGFFLDSPEAQLNLVSNLKAPVLDCQTIDLVLDAKCSKDCRKVISNVQVTTDGSRVHKSYAEIVQNEKQPLIDLKYTTPEGKLTELYFKASLISNTQYGGETRIINQERQFEFDGSLNALVENDNHIVVKGQVNCAALKWNKITFQGDLNRADNQRKIQITAKSANKNLLTGTVNYNTREENGKTIAEGSGSFKLKEETKSGNFKYISQELDKAKDGEKGQHISLNAVLGTEAIDAEFKVTDSRFRVETSYCEKKQDCVHFEIDNKMSTEDLEKIEQLLEVNVDLRKLGLPHEFGLKAETKANGWEIDHVVDVHFQNPANSKYQYTFALHPKESVLSLVTPKRIISLESQTQYLEKSFKGNLALYLDKKNHPTKKSLLTGNFDVSVKDTVSGDVRFTHPGLKKPLAASFKVIEVETDNTAKSDFTSELDIFAQENQKIVTIYRTSAELSKNVIRGSSFFRIYSKGLGIDGTWDLNVLANEKAFAYDEIYKYQIGKHNYEDGYGLKWNPKESSGYVKILNKNLIKFSNKVQATDKQQIIDSEISSVDNNPLVSRLEIKDYNTLSYSAWFKNTPSNKLNVNAGFILGQIADARAEHVEGGAKKSLFYGTIKLDEADFLKSDHKVDSAAIEHLLKKTQQRSSEYLDSLKEASKEVIELYKSETKTVQELLQKAQPNLNPLKQYYSKELAEFKEEIKSDKIVNELLQPVVKVLASLISAFDQLFEAVSKLVEESVKTLQATFAEVAEAIETKLIPALTDGLKALNNLFESAIKTATEIVFTVLGKFAQVIELSENELKGLGSTFSGLAQDLLRVAQKVARNAKEYIDGLPNKYNFKSFDDIKQQISTVLAETLPSGEATVTAIGEVFNTIKELIPPEFAARDDIVGILDTLLEFLLKVVKHEKIDEDAVIDKLISLFADLIEKTIQAVASLYTGLVSWIEGRSSILNYLTRDEAEDELEEIILDILQNPILIPPFPLFGMVVQGRHIFTFDGEQFTAPGSCNYLFARDAVNGNFSIAGSYKDGQLISITLADKTDQLTLLKGGQVKLGNAVQDLPVRKPKIAAYRNYEIVTLYSSAGATVACLPDLSGCSFTISGFYHSQVKGLLGNGNNEPFDDYTLPDGKVVTSESDFVNSYKLGNGCGDVVAEAALVSDNAACNKLFSSDSSLSDCYEFIPVDKFKSACARGLAAGVAGTEVALAKAYVAACQHRYIDVKVPENLVKCTNSDKPYSVGEKFSVKLPSKSADVVLILDTSKQNEGLNKLLQPLIQDLTKEFGSKGIKDVEYHLITYGGVHQWPTHFTVQGKMTFKGKLPPVKFAENPKDDTYPPLENEKLQSYVTAVKEILHDLSLATGMNLKTRTFDEAYKYPFRVTALKSIIVVNGEACEIGKFYPIQKIFAAIYQNPQISINLFSPVKSLGLKDSKKFKDIVGFNEKSVLTFSQGKKNPKGSSELHKEINYDDYCLEYVVNNRGNVFINDNYLSNKAEQKQFVHIAAVNIVEQLINVEQGLDCECKLVNAWNAANVCTEVLSKERPSKKV</sequence>
<comment type="caution">
    <text evidence="7">The sequence shown here is derived from an EMBL/GenBank/DDBJ whole genome shotgun (WGS) entry which is preliminary data.</text>
</comment>
<evidence type="ECO:0000259" key="6">
    <source>
        <dbReference type="PROSITE" id="PS51233"/>
    </source>
</evidence>
<dbReference type="PROSITE" id="PS51211">
    <property type="entry name" value="VITELLOGENIN"/>
    <property type="match status" value="1"/>
</dbReference>
<dbReference type="Pfam" id="PF09172">
    <property type="entry name" value="Vit_open_b-sht"/>
    <property type="match status" value="1"/>
</dbReference>
<evidence type="ECO:0000256" key="3">
    <source>
        <dbReference type="PROSITE-ProRule" id="PRU00557"/>
    </source>
</evidence>
<dbReference type="SMART" id="SM01169">
    <property type="entry name" value="DUF1943"/>
    <property type="match status" value="1"/>
</dbReference>
<comment type="caution">
    <text evidence="3">Lacks conserved residue(s) required for the propagation of feature annotation.</text>
</comment>
<dbReference type="InterPro" id="IPR015817">
    <property type="entry name" value="Vitellinogen_open_b-sht_sub1"/>
</dbReference>
<proteinExistence type="predicted"/>
<feature type="domain" description="Vitellogenin" evidence="5">
    <location>
        <begin position="45"/>
        <end position="647"/>
    </location>
</feature>
<dbReference type="GO" id="GO:0005319">
    <property type="term" value="F:lipid transporter activity"/>
    <property type="evidence" value="ECO:0007669"/>
    <property type="project" value="InterPro"/>
</dbReference>
<dbReference type="InterPro" id="IPR015255">
    <property type="entry name" value="Vitellinogen_open_b-sht"/>
</dbReference>
<dbReference type="SUPFAM" id="SSF48431">
    <property type="entry name" value="Lipovitellin-phosvitin complex, superhelical domain"/>
    <property type="match status" value="1"/>
</dbReference>
<evidence type="ECO:0008006" key="9">
    <source>
        <dbReference type="Google" id="ProtNLM"/>
    </source>
</evidence>
<keyword evidence="1 4" id="KW-0732">Signal</keyword>
<dbReference type="Gene3D" id="2.30.230.10">
    <property type="entry name" value="Lipovitellin, beta-sheet shell regions, chain A"/>
    <property type="match status" value="1"/>
</dbReference>
<dbReference type="InterPro" id="IPR015819">
    <property type="entry name" value="Lipid_transp_b-sht_shell"/>
</dbReference>
<dbReference type="PROSITE" id="PS51233">
    <property type="entry name" value="VWFD"/>
    <property type="match status" value="1"/>
</dbReference>
<dbReference type="PANTHER" id="PTHR23345:SF36">
    <property type="entry name" value="APOLIPOPHORINS"/>
    <property type="match status" value="1"/>
</dbReference>
<dbReference type="Proteomes" id="UP000625711">
    <property type="component" value="Unassembled WGS sequence"/>
</dbReference>
<keyword evidence="8" id="KW-1185">Reference proteome</keyword>
<evidence type="ECO:0000256" key="1">
    <source>
        <dbReference type="ARBA" id="ARBA00022729"/>
    </source>
</evidence>
<dbReference type="SMART" id="SM00638">
    <property type="entry name" value="LPD_N"/>
    <property type="match status" value="1"/>
</dbReference>
<dbReference type="EMBL" id="JAACXV010000370">
    <property type="protein sequence ID" value="KAF7279304.1"/>
    <property type="molecule type" value="Genomic_DNA"/>
</dbReference>
<gene>
    <name evidence="7" type="ORF">GWI33_007437</name>
</gene>